<evidence type="ECO:0000256" key="1">
    <source>
        <dbReference type="ARBA" id="ARBA00008920"/>
    </source>
</evidence>
<sequence length="308" mass="34541">MNQQCQLWMGSLESYMTESFLMTAFVKMGESPTAIKIMRNRLTGEQAGYCFVHFPSDEIARTVMHKLNGKVIPNSSPPVRFKLNHAGPNNRPVVGQDKEYSLWVGDLSPDIDDYTLYKCFASRYQSIRTAKVVLDSAGFSKGYAFIRFASEEEQKNCCVQMNGFKGLGSRPIKVSGAVPKTPWKNKEVSTTTTTTTTTATTAAAAVAAVAAETTTPTYDYTAAQSYYDATAWQTYSWPQSYYETQDHTALAHTEYMGESLNDLELIGKSNYHYTPLDVDELNQEAINKDYDLWDAIENSKWTPVDIML</sequence>
<dbReference type="Gene3D" id="3.30.70.330">
    <property type="match status" value="2"/>
</dbReference>
<feature type="domain" description="RRM" evidence="5">
    <location>
        <begin position="5"/>
        <end position="86"/>
    </location>
</feature>
<reference evidence="6 7" key="1">
    <citation type="submission" date="2023-10" db="EMBL/GenBank/DDBJ databases">
        <title>Genomes of two closely related lineages of the louse Polyplax serrata with different host specificities.</title>
        <authorList>
            <person name="Martinu J."/>
            <person name="Tarabai H."/>
            <person name="Stefka J."/>
            <person name="Hypsa V."/>
        </authorList>
    </citation>
    <scope>NUCLEOTIDE SEQUENCE [LARGE SCALE GENOMIC DNA]</scope>
    <source>
        <strain evidence="6">HR10_N</strain>
    </source>
</reference>
<dbReference type="PANTHER" id="PTHR37457:SF3">
    <property type="entry name" value="TRNA SELENOCYSTEINE-ASSOCIATED PROTEIN 1"/>
    <property type="match status" value="1"/>
</dbReference>
<dbReference type="PROSITE" id="PS50102">
    <property type="entry name" value="RRM"/>
    <property type="match status" value="2"/>
</dbReference>
<dbReference type="GO" id="GO:0003723">
    <property type="term" value="F:RNA binding"/>
    <property type="evidence" value="ECO:0007669"/>
    <property type="project" value="UniProtKB-UniRule"/>
</dbReference>
<gene>
    <name evidence="6" type="ORF">RUM43_004039</name>
</gene>
<organism evidence="6 7">
    <name type="scientific">Polyplax serrata</name>
    <name type="common">Common mouse louse</name>
    <dbReference type="NCBI Taxonomy" id="468196"/>
    <lineage>
        <taxon>Eukaryota</taxon>
        <taxon>Metazoa</taxon>
        <taxon>Ecdysozoa</taxon>
        <taxon>Arthropoda</taxon>
        <taxon>Hexapoda</taxon>
        <taxon>Insecta</taxon>
        <taxon>Pterygota</taxon>
        <taxon>Neoptera</taxon>
        <taxon>Paraneoptera</taxon>
        <taxon>Psocodea</taxon>
        <taxon>Troctomorpha</taxon>
        <taxon>Phthiraptera</taxon>
        <taxon>Anoplura</taxon>
        <taxon>Polyplacidae</taxon>
        <taxon>Polyplax</taxon>
    </lineage>
</organism>
<evidence type="ECO:0000313" key="6">
    <source>
        <dbReference type="EMBL" id="KAK6642537.1"/>
    </source>
</evidence>
<feature type="domain" description="RRM" evidence="5">
    <location>
        <begin position="100"/>
        <end position="179"/>
    </location>
</feature>
<keyword evidence="2 4" id="KW-0694">RNA-binding</keyword>
<dbReference type="InterPro" id="IPR040434">
    <property type="entry name" value="TSAP1"/>
</dbReference>
<dbReference type="InterPro" id="IPR012677">
    <property type="entry name" value="Nucleotide-bd_a/b_plait_sf"/>
</dbReference>
<accession>A0AAN8XP86</accession>
<dbReference type="InterPro" id="IPR000504">
    <property type="entry name" value="RRM_dom"/>
</dbReference>
<name>A0AAN8XP86_POLSC</name>
<evidence type="ECO:0000313" key="7">
    <source>
        <dbReference type="Proteomes" id="UP001372834"/>
    </source>
</evidence>
<dbReference type="InterPro" id="IPR035979">
    <property type="entry name" value="RBD_domain_sf"/>
</dbReference>
<dbReference type="SMART" id="SM00360">
    <property type="entry name" value="RRM"/>
    <property type="match status" value="2"/>
</dbReference>
<dbReference type="AlphaFoldDB" id="A0AAN8XP86"/>
<comment type="caution">
    <text evidence="6">The sequence shown here is derived from an EMBL/GenBank/DDBJ whole genome shotgun (WGS) entry which is preliminary data.</text>
</comment>
<dbReference type="EMBL" id="JAWJWE010000002">
    <property type="protein sequence ID" value="KAK6642537.1"/>
    <property type="molecule type" value="Genomic_DNA"/>
</dbReference>
<protein>
    <recommendedName>
        <fullName evidence="3">tRNA selenocysteine-associated protein 1</fullName>
    </recommendedName>
</protein>
<evidence type="ECO:0000256" key="4">
    <source>
        <dbReference type="PROSITE-ProRule" id="PRU00176"/>
    </source>
</evidence>
<evidence type="ECO:0000256" key="3">
    <source>
        <dbReference type="ARBA" id="ARBA00033477"/>
    </source>
</evidence>
<dbReference type="PANTHER" id="PTHR37457">
    <property type="entry name" value="TRNA SELENOCYSTEINE 1-ASSOCIATED PROTEIN 1-RELATED"/>
    <property type="match status" value="1"/>
</dbReference>
<proteinExistence type="inferred from homology"/>
<dbReference type="Pfam" id="PF00076">
    <property type="entry name" value="RRM_1"/>
    <property type="match status" value="2"/>
</dbReference>
<comment type="similarity">
    <text evidence="1">Belongs to the RRM TRSPAP family.</text>
</comment>
<evidence type="ECO:0000259" key="5">
    <source>
        <dbReference type="PROSITE" id="PS50102"/>
    </source>
</evidence>
<dbReference type="SUPFAM" id="SSF54928">
    <property type="entry name" value="RNA-binding domain, RBD"/>
    <property type="match status" value="2"/>
</dbReference>
<evidence type="ECO:0000256" key="2">
    <source>
        <dbReference type="ARBA" id="ARBA00022884"/>
    </source>
</evidence>
<dbReference type="Proteomes" id="UP001372834">
    <property type="component" value="Unassembled WGS sequence"/>
</dbReference>
<dbReference type="FunFam" id="3.30.70.330:FF:000159">
    <property type="entry name" value="tRNA selenocysteine 1-associated protein 1"/>
    <property type="match status" value="1"/>
</dbReference>